<sequence>MKFLLDVCCSSHSLRRLLVECGHDVRLVSETDPRASDETVLAMAHEEGRVVITEDKDFGELIAVQRRPHSGIIRFLELSVSEQVTAMQEVLSHYRSELELRAVMVVTRGRIRVRPRT</sequence>
<proteinExistence type="predicted"/>
<dbReference type="Proteomes" id="UP000593737">
    <property type="component" value="Chromosome"/>
</dbReference>
<evidence type="ECO:0000313" key="2">
    <source>
        <dbReference type="EMBL" id="QPD03084.1"/>
    </source>
</evidence>
<reference evidence="2 3" key="1">
    <citation type="journal article" date="2020" name="ISME J.">
        <title>Enrichment and physiological characterization of a novel comammox Nitrospira indicates ammonium inhibition of complete nitrification.</title>
        <authorList>
            <person name="Sakoula D."/>
            <person name="Koch H."/>
            <person name="Frank J."/>
            <person name="Jetten M.S.M."/>
            <person name="van Kessel M.A.H.J."/>
            <person name="Lucker S."/>
        </authorList>
    </citation>
    <scope>NUCLEOTIDE SEQUENCE [LARGE SCALE GENOMIC DNA]</scope>
    <source>
        <strain evidence="2">Comreactor17</strain>
    </source>
</reference>
<dbReference type="InterPro" id="IPR041049">
    <property type="entry name" value="DUF5615"/>
</dbReference>
<dbReference type="AlphaFoldDB" id="A0A7S8FC73"/>
<gene>
    <name evidence="2" type="ORF">Nkreftii_000858</name>
</gene>
<protein>
    <recommendedName>
        <fullName evidence="1">DUF5615 domain-containing protein</fullName>
    </recommendedName>
</protein>
<name>A0A7S8FC73_9BACT</name>
<dbReference type="EMBL" id="CP047423">
    <property type="protein sequence ID" value="QPD03084.1"/>
    <property type="molecule type" value="Genomic_DNA"/>
</dbReference>
<dbReference type="KEGG" id="nkf:Nkreftii_000858"/>
<dbReference type="Pfam" id="PF18480">
    <property type="entry name" value="DUF5615"/>
    <property type="match status" value="1"/>
</dbReference>
<evidence type="ECO:0000259" key="1">
    <source>
        <dbReference type="Pfam" id="PF18480"/>
    </source>
</evidence>
<feature type="domain" description="DUF5615" evidence="1">
    <location>
        <begin position="1"/>
        <end position="108"/>
    </location>
</feature>
<evidence type="ECO:0000313" key="3">
    <source>
        <dbReference type="Proteomes" id="UP000593737"/>
    </source>
</evidence>
<accession>A0A7S8FC73</accession>
<organism evidence="2 3">
    <name type="scientific">Candidatus Nitrospira kreftii</name>
    <dbReference type="NCBI Taxonomy" id="2652173"/>
    <lineage>
        <taxon>Bacteria</taxon>
        <taxon>Pseudomonadati</taxon>
        <taxon>Nitrospirota</taxon>
        <taxon>Nitrospiria</taxon>
        <taxon>Nitrospirales</taxon>
        <taxon>Nitrospiraceae</taxon>
        <taxon>Nitrospira</taxon>
    </lineage>
</organism>